<keyword evidence="4" id="KW-1003">Cell membrane</keyword>
<feature type="region of interest" description="Disordered" evidence="9">
    <location>
        <begin position="678"/>
        <end position="700"/>
    </location>
</feature>
<dbReference type="Pfam" id="PF15255">
    <property type="entry name" value="CAP-ZIP_m"/>
    <property type="match status" value="1"/>
</dbReference>
<feature type="non-terminal residue" evidence="11">
    <location>
        <position position="1136"/>
    </location>
</feature>
<feature type="region of interest" description="Disordered" evidence="9">
    <location>
        <begin position="766"/>
        <end position="792"/>
    </location>
</feature>
<feature type="compositionally biased region" description="Polar residues" evidence="9">
    <location>
        <begin position="641"/>
        <end position="660"/>
    </location>
</feature>
<evidence type="ECO:0000256" key="2">
    <source>
        <dbReference type="ARBA" id="ARBA00004236"/>
    </source>
</evidence>
<comment type="caution">
    <text evidence="11">The sequence shown here is derived from an EMBL/GenBank/DDBJ whole genome shotgun (WGS) entry which is preliminary data.</text>
</comment>
<dbReference type="GO" id="GO:1905394">
    <property type="term" value="F:retromer complex binding"/>
    <property type="evidence" value="ECO:0007669"/>
    <property type="project" value="TreeGrafter"/>
</dbReference>
<feature type="region of interest" description="Disordered" evidence="9">
    <location>
        <begin position="924"/>
        <end position="1016"/>
    </location>
</feature>
<feature type="region of interest" description="Disordered" evidence="9">
    <location>
        <begin position="831"/>
        <end position="858"/>
    </location>
</feature>
<feature type="region of interest" description="Disordered" evidence="9">
    <location>
        <begin position="103"/>
        <end position="128"/>
    </location>
</feature>
<dbReference type="Proteomes" id="UP000316079">
    <property type="component" value="Unassembled WGS sequence"/>
</dbReference>
<dbReference type="PANTHER" id="PTHR21669">
    <property type="entry name" value="CAPZ-INTERACTING PROTEIN AND RELATED PROTEINS"/>
    <property type="match status" value="1"/>
</dbReference>
<comment type="similarity">
    <text evidence="8">Belongs to the FAM21 family.</text>
</comment>
<keyword evidence="5" id="KW-0597">Phosphoprotein</keyword>
<evidence type="ECO:0000256" key="9">
    <source>
        <dbReference type="SAM" id="MobiDB-lite"/>
    </source>
</evidence>
<feature type="compositionally biased region" description="Basic and acidic residues" evidence="9">
    <location>
        <begin position="108"/>
        <end position="128"/>
    </location>
</feature>
<dbReference type="PANTHER" id="PTHR21669:SF38">
    <property type="entry name" value="WASH COMPLEX SUBUNIT 2A-RELATED"/>
    <property type="match status" value="1"/>
</dbReference>
<feature type="compositionally biased region" description="Basic and acidic residues" evidence="9">
    <location>
        <begin position="534"/>
        <end position="547"/>
    </location>
</feature>
<keyword evidence="6" id="KW-0967">Endosome</keyword>
<evidence type="ECO:0000256" key="6">
    <source>
        <dbReference type="ARBA" id="ARBA00022753"/>
    </source>
</evidence>
<proteinExistence type="inferred from homology"/>
<dbReference type="OrthoDB" id="751084at2759"/>
<dbReference type="GO" id="GO:0042147">
    <property type="term" value="P:retrograde transport, endosome to Golgi"/>
    <property type="evidence" value="ECO:0007669"/>
    <property type="project" value="TreeGrafter"/>
</dbReference>
<feature type="compositionally biased region" description="Basic and acidic residues" evidence="9">
    <location>
        <begin position="489"/>
        <end position="506"/>
    </location>
</feature>
<organism evidence="11 12">
    <name type="scientific">Danionella cerebrum</name>
    <dbReference type="NCBI Taxonomy" id="2873325"/>
    <lineage>
        <taxon>Eukaryota</taxon>
        <taxon>Metazoa</taxon>
        <taxon>Chordata</taxon>
        <taxon>Craniata</taxon>
        <taxon>Vertebrata</taxon>
        <taxon>Euteleostomi</taxon>
        <taxon>Actinopterygii</taxon>
        <taxon>Neopterygii</taxon>
        <taxon>Teleostei</taxon>
        <taxon>Ostariophysi</taxon>
        <taxon>Cypriniformes</taxon>
        <taxon>Danionidae</taxon>
        <taxon>Danioninae</taxon>
        <taxon>Danionella</taxon>
    </lineage>
</organism>
<dbReference type="GO" id="GO:0005886">
    <property type="term" value="C:plasma membrane"/>
    <property type="evidence" value="ECO:0007669"/>
    <property type="project" value="UniProtKB-SubCell"/>
</dbReference>
<dbReference type="AlphaFoldDB" id="A0A553N0L5"/>
<evidence type="ECO:0000256" key="3">
    <source>
        <dbReference type="ARBA" id="ARBA00022448"/>
    </source>
</evidence>
<evidence type="ECO:0000259" key="10">
    <source>
        <dbReference type="Pfam" id="PF15255"/>
    </source>
</evidence>
<feature type="compositionally biased region" description="Acidic residues" evidence="9">
    <location>
        <begin position="250"/>
        <end position="261"/>
    </location>
</feature>
<feature type="region of interest" description="Disordered" evidence="9">
    <location>
        <begin position="197"/>
        <end position="400"/>
    </location>
</feature>
<feature type="compositionally biased region" description="Polar residues" evidence="9">
    <location>
        <begin position="984"/>
        <end position="993"/>
    </location>
</feature>
<feature type="compositionally biased region" description="Polar residues" evidence="9">
    <location>
        <begin position="572"/>
        <end position="582"/>
    </location>
</feature>
<dbReference type="GO" id="GO:0031901">
    <property type="term" value="C:early endosome membrane"/>
    <property type="evidence" value="ECO:0007669"/>
    <property type="project" value="UniProtKB-SubCell"/>
</dbReference>
<accession>A0A553N0L5</accession>
<feature type="compositionally biased region" description="Polar residues" evidence="9">
    <location>
        <begin position="1002"/>
        <end position="1014"/>
    </location>
</feature>
<dbReference type="STRING" id="623744.A0A553N0L5"/>
<feature type="compositionally biased region" description="Acidic residues" evidence="9">
    <location>
        <begin position="596"/>
        <end position="606"/>
    </location>
</feature>
<evidence type="ECO:0000256" key="7">
    <source>
        <dbReference type="ARBA" id="ARBA00023136"/>
    </source>
</evidence>
<reference evidence="11 12" key="1">
    <citation type="journal article" date="2019" name="Sci. Data">
        <title>Hybrid genome assembly and annotation of Danionella translucida.</title>
        <authorList>
            <person name="Kadobianskyi M."/>
            <person name="Schulze L."/>
            <person name="Schuelke M."/>
            <person name="Judkewitz B."/>
        </authorList>
    </citation>
    <scope>NUCLEOTIDE SEQUENCE [LARGE SCALE GENOMIC DNA]</scope>
    <source>
        <strain evidence="11 12">Bolton</strain>
    </source>
</reference>
<feature type="compositionally biased region" description="Basic residues" evidence="9">
    <location>
        <begin position="950"/>
        <end position="962"/>
    </location>
</feature>
<feature type="compositionally biased region" description="Low complexity" evidence="9">
    <location>
        <begin position="197"/>
        <end position="207"/>
    </location>
</feature>
<keyword evidence="3" id="KW-0813">Transport</keyword>
<feature type="region of interest" description="Disordered" evidence="9">
    <location>
        <begin position="465"/>
        <end position="665"/>
    </location>
</feature>
<feature type="compositionally biased region" description="Polar residues" evidence="9">
    <location>
        <begin position="848"/>
        <end position="858"/>
    </location>
</feature>
<gene>
    <name evidence="11" type="ORF">DNTS_014686</name>
</gene>
<dbReference type="InterPro" id="IPR029341">
    <property type="entry name" value="FAM21/CAPZIP"/>
</dbReference>
<keyword evidence="12" id="KW-1185">Reference proteome</keyword>
<evidence type="ECO:0000256" key="5">
    <source>
        <dbReference type="ARBA" id="ARBA00022553"/>
    </source>
</evidence>
<comment type="subcellular location">
    <subcellularLocation>
        <location evidence="2">Cell membrane</location>
    </subcellularLocation>
    <subcellularLocation>
        <location evidence="1">Early endosome membrane</location>
    </subcellularLocation>
</comment>
<dbReference type="EMBL" id="SRMA01027156">
    <property type="protein sequence ID" value="TRY58977.1"/>
    <property type="molecule type" value="Genomic_DNA"/>
</dbReference>
<keyword evidence="7" id="KW-0472">Membrane</keyword>
<evidence type="ECO:0000256" key="4">
    <source>
        <dbReference type="ARBA" id="ARBA00022475"/>
    </source>
</evidence>
<name>A0A553N0L5_9TELE</name>
<protein>
    <recommendedName>
        <fullName evidence="10">FAM21/CAPZIP domain-containing protein</fullName>
    </recommendedName>
</protein>
<feature type="compositionally biased region" description="Basic and acidic residues" evidence="9">
    <location>
        <begin position="374"/>
        <end position="383"/>
    </location>
</feature>
<evidence type="ECO:0000313" key="11">
    <source>
        <dbReference type="EMBL" id="TRY58977.1"/>
    </source>
</evidence>
<dbReference type="GO" id="GO:1901981">
    <property type="term" value="F:phosphatidylinositol phosphate binding"/>
    <property type="evidence" value="ECO:0007669"/>
    <property type="project" value="TreeGrafter"/>
</dbReference>
<sequence>MANITENGPSNHNREGDRVWERPWTLEEMQKSSTNWSLAADSGLFLFLRDFSQRMLSKTHEIEKQLDGLIQETKATDSQLHTVFNDFLMLSNTQFIENRVYDEEVEDPAPKPEAAERPMEQEKTREQKEAELIPKIQKAVNYGLKVLETAFEQLDIKAGNSESEDEEVAEKDLYADRPLPYLIGSRAFMDQDDIGLGDLSSDDMSIGSDRESIIEGETDEGDETDPDEYSDHDQEPHGILKKKPSIVGDEASEENKEDDNNSDIFGGSNEDEEDLQKESGLPSFADELAARIKGEMLNSQEAERTSLSSGVSSIKKKSKSKTELQPQIEEDEMFRPSEMENEEFSPFGAKSGLFSGGKGLFDDEDEGDLFSEAPKQKPAEKDTTATQAREPLESKKIPSGAVSIFPENTLFTNNPVTASVQEAPKVGGLFDDDEDEDDFFRGKALNKSTTGQDKKMPKSTIDLFGEADLKEDEGATISRRKTSATLPQQDKRTEGEEETRPPEKKLPAGAISMFGPGTKNILDGLKKLPPSTGEKSDEGKLPPEEVKSSPVLGAAEKTQSRGLFSDDEDSHIFQSEATSKSKPTARNKPSKTLSLFDDEEEEEEDLFSSTPKSKMAQVKKTSLHSRKPEVSSLFSDDEDQWISSKPSKESSGAMKQSFSAPSRLPAVKAAAKEGLFDGKHEEDEDLFTATNQLSKNSSKRVSLLFEDEDDEADKEPLFAVEVKDKMAEEKKAVDSKVSFEESAEAKKKPVGAVSLFGGIDVLEDNQDTRKNPIKKEVQTADGKLLKEDPPSKEIKGKAALSLFDQDDVDDDNGSHLKSTNVFQDEELLFSQTQQRDNDPDVDLFASSPKPSMPSQNSAKAIAPTLFGDDDEEQDDLFRPAQPKAPPASLALNAASLLPGAVPRIPGAISVMPGLVAVARPLSVSDGKPDLLMPSESGVSFDSPAQGRTKGSVRRRPQTRAARHLAAQQSEEVVEQTIPADPPATTASLPSFNPVSERASPLTVPTSSSGLTNNPAEVVRPKRFLASGDDLFDSDDLFATSPVSSAKRHQKVSKIETVMPSKTEPASSLFSNCEDDLFGADEVKESTKAPKRSKEVPMDASLFDDGVDIFADLSGTTKAKERNAKKKVETKSIFDDD</sequence>
<evidence type="ECO:0000256" key="1">
    <source>
        <dbReference type="ARBA" id="ARBA00004146"/>
    </source>
</evidence>
<feature type="compositionally biased region" description="Basic and acidic residues" evidence="9">
    <location>
        <begin position="229"/>
        <end position="238"/>
    </location>
</feature>
<dbReference type="GO" id="GO:0005829">
    <property type="term" value="C:cytosol"/>
    <property type="evidence" value="ECO:0007669"/>
    <property type="project" value="GOC"/>
</dbReference>
<feature type="domain" description="FAM21/CAPZIP" evidence="10">
    <location>
        <begin position="887"/>
        <end position="987"/>
    </location>
</feature>
<evidence type="ECO:0000256" key="8">
    <source>
        <dbReference type="ARBA" id="ARBA00038327"/>
    </source>
</evidence>
<feature type="compositionally biased region" description="Acidic residues" evidence="9">
    <location>
        <begin position="214"/>
        <end position="228"/>
    </location>
</feature>
<dbReference type="GO" id="GO:0036010">
    <property type="term" value="P:protein localization to endosome"/>
    <property type="evidence" value="ECO:0007669"/>
    <property type="project" value="TreeGrafter"/>
</dbReference>
<dbReference type="GO" id="GO:0071203">
    <property type="term" value="C:WASH complex"/>
    <property type="evidence" value="ECO:0007669"/>
    <property type="project" value="TreeGrafter"/>
</dbReference>
<evidence type="ECO:0000313" key="12">
    <source>
        <dbReference type="Proteomes" id="UP000316079"/>
    </source>
</evidence>
<feature type="compositionally biased region" description="Polar residues" evidence="9">
    <location>
        <begin position="688"/>
        <end position="700"/>
    </location>
</feature>